<dbReference type="InterPro" id="IPR013022">
    <property type="entry name" value="Xyl_isomerase-like_TIM-brl"/>
</dbReference>
<dbReference type="InterPro" id="IPR050312">
    <property type="entry name" value="IolE/XylAMocC-like"/>
</dbReference>
<gene>
    <name evidence="2" type="ORF">ENL40_03370</name>
</gene>
<dbReference type="Gene3D" id="3.20.20.150">
    <property type="entry name" value="Divalent-metal-dependent TIM barrel enzymes"/>
    <property type="match status" value="1"/>
</dbReference>
<dbReference type="PANTHER" id="PTHR12110:SF21">
    <property type="entry name" value="XYLOSE ISOMERASE-LIKE TIM BARREL DOMAIN-CONTAINING PROTEIN"/>
    <property type="match status" value="1"/>
</dbReference>
<sequence>MIGISTQCLFDKSLSLALHKIKNLNVDFVEVVNEGYHELNRYNYKVHKEFLEDNALKSTIHAPFSDINIGSLNEKIRRASLNILFETLEIAYKMESLLVVIHPAHKSPLSGKFPKAYEKVQRRSLEEIDRVAERIGIRVVLENMPSFWILDGQTPKRIAELIDGTNIGVAFDIGHLNTTTGNFDEFIELLRDRIEYVHLSDNNGTEDSHLALGDGTVPWKEIMKKVPRVPMSLEVKTFDGAIKSLKFLKELRGSI</sequence>
<dbReference type="SUPFAM" id="SSF51658">
    <property type="entry name" value="Xylose isomerase-like"/>
    <property type="match status" value="1"/>
</dbReference>
<organism evidence="2">
    <name type="scientific">Thermococcus litoralis</name>
    <dbReference type="NCBI Taxonomy" id="2265"/>
    <lineage>
        <taxon>Archaea</taxon>
        <taxon>Methanobacteriati</taxon>
        <taxon>Methanobacteriota</taxon>
        <taxon>Thermococci</taxon>
        <taxon>Thermococcales</taxon>
        <taxon>Thermococcaceae</taxon>
        <taxon>Thermococcus</taxon>
    </lineage>
</organism>
<dbReference type="Proteomes" id="UP000886217">
    <property type="component" value="Unassembled WGS sequence"/>
</dbReference>
<protein>
    <submittedName>
        <fullName evidence="2">Sugar phosphate isomerase/epimerase</fullName>
    </submittedName>
</protein>
<dbReference type="EMBL" id="DRTU01000148">
    <property type="protein sequence ID" value="HHI00505.1"/>
    <property type="molecule type" value="Genomic_DNA"/>
</dbReference>
<keyword evidence="2" id="KW-0413">Isomerase</keyword>
<dbReference type="GO" id="GO:0016853">
    <property type="term" value="F:isomerase activity"/>
    <property type="evidence" value="ECO:0007669"/>
    <property type="project" value="UniProtKB-KW"/>
</dbReference>
<dbReference type="Pfam" id="PF01261">
    <property type="entry name" value="AP_endonuc_2"/>
    <property type="match status" value="1"/>
</dbReference>
<dbReference type="PANTHER" id="PTHR12110">
    <property type="entry name" value="HYDROXYPYRUVATE ISOMERASE"/>
    <property type="match status" value="1"/>
</dbReference>
<evidence type="ECO:0000259" key="1">
    <source>
        <dbReference type="Pfam" id="PF01261"/>
    </source>
</evidence>
<comment type="caution">
    <text evidence="2">The sequence shown here is derived from an EMBL/GenBank/DDBJ whole genome shotgun (WGS) entry which is preliminary data.</text>
</comment>
<name>A0A7C5P1S2_THELI</name>
<proteinExistence type="predicted"/>
<dbReference type="AlphaFoldDB" id="A0A7C5P1S2"/>
<reference evidence="2" key="1">
    <citation type="journal article" date="2020" name="mSystems">
        <title>Genome- and Community-Level Interaction Insights into Carbon Utilization and Element Cycling Functions of Hydrothermarchaeota in Hydrothermal Sediment.</title>
        <authorList>
            <person name="Zhou Z."/>
            <person name="Liu Y."/>
            <person name="Xu W."/>
            <person name="Pan J."/>
            <person name="Luo Z.H."/>
            <person name="Li M."/>
        </authorList>
    </citation>
    <scope>NUCLEOTIDE SEQUENCE [LARGE SCALE GENOMIC DNA]</scope>
    <source>
        <strain evidence="2">HyVt-93</strain>
    </source>
</reference>
<evidence type="ECO:0000313" key="2">
    <source>
        <dbReference type="EMBL" id="HHI00505.1"/>
    </source>
</evidence>
<feature type="domain" description="Xylose isomerase-like TIM barrel" evidence="1">
    <location>
        <begin position="19"/>
        <end position="250"/>
    </location>
</feature>
<accession>A0A7C5P1S2</accession>
<dbReference type="InterPro" id="IPR036237">
    <property type="entry name" value="Xyl_isomerase-like_sf"/>
</dbReference>